<dbReference type="GO" id="GO:0016740">
    <property type="term" value="F:transferase activity"/>
    <property type="evidence" value="ECO:0007669"/>
    <property type="project" value="UniProtKB-KW"/>
</dbReference>
<proteinExistence type="inferred from homology"/>
<organism evidence="3 4">
    <name type="scientific">Dethiosulfatibacter aminovorans DSM 17477</name>
    <dbReference type="NCBI Taxonomy" id="1121476"/>
    <lineage>
        <taxon>Bacteria</taxon>
        <taxon>Bacillati</taxon>
        <taxon>Bacillota</taxon>
        <taxon>Tissierellia</taxon>
        <taxon>Dethiosulfatibacter</taxon>
    </lineage>
</organism>
<dbReference type="Proteomes" id="UP000184052">
    <property type="component" value="Unassembled WGS sequence"/>
</dbReference>
<dbReference type="PANTHER" id="PTHR33279:SF6">
    <property type="entry name" value="SULFUR CARRIER PROTEIN YEDF-RELATED"/>
    <property type="match status" value="1"/>
</dbReference>
<keyword evidence="4" id="KW-1185">Reference proteome</keyword>
<dbReference type="EMBL" id="FQZL01000024">
    <property type="protein sequence ID" value="SHJ53529.1"/>
    <property type="molecule type" value="Genomic_DNA"/>
</dbReference>
<accession>A0A1M6K3J7</accession>
<dbReference type="Pfam" id="PF01206">
    <property type="entry name" value="TusA"/>
    <property type="match status" value="1"/>
</dbReference>
<dbReference type="AlphaFoldDB" id="A0A1M6K3J7"/>
<evidence type="ECO:0000256" key="1">
    <source>
        <dbReference type="ARBA" id="ARBA00008984"/>
    </source>
</evidence>
<comment type="similarity">
    <text evidence="1">Belongs to the sulfur carrier protein TusA family.</text>
</comment>
<dbReference type="STRING" id="1121476.SAMN02745751_02796"/>
<gene>
    <name evidence="3" type="ORF">SAMN02745751_02796</name>
</gene>
<evidence type="ECO:0000313" key="3">
    <source>
        <dbReference type="EMBL" id="SHJ53529.1"/>
    </source>
</evidence>
<dbReference type="CDD" id="cd00291">
    <property type="entry name" value="SirA_YedF_YeeD"/>
    <property type="match status" value="1"/>
</dbReference>
<feature type="domain" description="UPF0033" evidence="2">
    <location>
        <begin position="3"/>
        <end position="68"/>
    </location>
</feature>
<sequence length="70" mass="8038">MKKMNCFGDMCPVPVVKIIKELPKLEVGEALEVVTDHSCVVESIKDKFKKNNLEIEEVMNGVWEIKIYKV</sequence>
<evidence type="ECO:0000259" key="2">
    <source>
        <dbReference type="Pfam" id="PF01206"/>
    </source>
</evidence>
<dbReference type="InterPro" id="IPR001455">
    <property type="entry name" value="TusA-like"/>
</dbReference>
<dbReference type="Gene3D" id="3.30.110.40">
    <property type="entry name" value="TusA-like domain"/>
    <property type="match status" value="1"/>
</dbReference>
<evidence type="ECO:0000313" key="4">
    <source>
        <dbReference type="Proteomes" id="UP000184052"/>
    </source>
</evidence>
<keyword evidence="3" id="KW-0808">Transferase</keyword>
<dbReference type="InterPro" id="IPR036868">
    <property type="entry name" value="TusA-like_sf"/>
</dbReference>
<dbReference type="RefSeq" id="WP_073050184.1">
    <property type="nucleotide sequence ID" value="NZ_FQZL01000024.1"/>
</dbReference>
<reference evidence="3 4" key="1">
    <citation type="submission" date="2016-11" db="EMBL/GenBank/DDBJ databases">
        <authorList>
            <person name="Jaros S."/>
            <person name="Januszkiewicz K."/>
            <person name="Wedrychowicz H."/>
        </authorList>
    </citation>
    <scope>NUCLEOTIDE SEQUENCE [LARGE SCALE GENOMIC DNA]</scope>
    <source>
        <strain evidence="3 4">DSM 17477</strain>
    </source>
</reference>
<dbReference type="PANTHER" id="PTHR33279">
    <property type="entry name" value="SULFUR CARRIER PROTEIN YEDF-RELATED"/>
    <property type="match status" value="1"/>
</dbReference>
<protein>
    <submittedName>
        <fullName evidence="3">TusA-related sulfurtransferase</fullName>
    </submittedName>
</protein>
<dbReference type="SUPFAM" id="SSF64307">
    <property type="entry name" value="SirA-like"/>
    <property type="match status" value="1"/>
</dbReference>
<name>A0A1M6K3J7_9FIRM</name>
<dbReference type="OrthoDB" id="9800872at2"/>